<dbReference type="SUPFAM" id="SSF54001">
    <property type="entry name" value="Cysteine proteinases"/>
    <property type="match status" value="1"/>
</dbReference>
<proteinExistence type="predicted"/>
<dbReference type="RefSeq" id="WP_108887633.1">
    <property type="nucleotide sequence ID" value="NZ_OMOJ01000015.1"/>
</dbReference>
<gene>
    <name evidence="1" type="ORF">PRI8871_03683</name>
</gene>
<dbReference type="Proteomes" id="UP000244904">
    <property type="component" value="Unassembled WGS sequence"/>
</dbReference>
<accession>A0A2R8B0W0</accession>
<dbReference type="AlphaFoldDB" id="A0A2R8B0W0"/>
<name>A0A2R8B0W0_9RHOB</name>
<dbReference type="InterPro" id="IPR038765">
    <property type="entry name" value="Papain-like_cys_pep_sf"/>
</dbReference>
<sequence length="322" mass="34994">MGTETENALPGTGAASPSPDVIQRFESLDYLPPKDGGGIVARMEVADLSRHIPNWTVGNQKWRGTCVAFAATSCAELARVAAGHDHAPLSPEFLYWSMRQNPSFTMSADTVPDYDLGATKLTQAANVLSQQGLCTASLLPYQTMQMESDHPSDAAKADAGKYKFTIEKSLDYVNGDKAGYAITAYDELLAGRAVAVATAMFRLFNPGYDNFTAASVASTGRILTPLMEPELFLGPFENGQFTQDKLDFFSSHVFCLTGFIKSDDPSTNGWFTFRNSWGTGFGKHVHWVGEDQPRPPAQGYGVIPFNYIDKYAHELLSVSASA</sequence>
<dbReference type="Gene3D" id="3.90.70.10">
    <property type="entry name" value="Cysteine proteinases"/>
    <property type="match status" value="1"/>
</dbReference>
<protein>
    <recommendedName>
        <fullName evidence="3">Peptidase C1A papain C-terminal domain-containing protein</fullName>
    </recommendedName>
</protein>
<evidence type="ECO:0008006" key="3">
    <source>
        <dbReference type="Google" id="ProtNLM"/>
    </source>
</evidence>
<dbReference type="CDD" id="cd02619">
    <property type="entry name" value="Peptidase_C1"/>
    <property type="match status" value="1"/>
</dbReference>
<dbReference type="EMBL" id="OMOJ01000015">
    <property type="protein sequence ID" value="SPF81857.1"/>
    <property type="molecule type" value="Genomic_DNA"/>
</dbReference>
<organism evidence="1 2">
    <name type="scientific">Pseudoprimorskyibacter insulae</name>
    <dbReference type="NCBI Taxonomy" id="1695997"/>
    <lineage>
        <taxon>Bacteria</taxon>
        <taxon>Pseudomonadati</taxon>
        <taxon>Pseudomonadota</taxon>
        <taxon>Alphaproteobacteria</taxon>
        <taxon>Rhodobacterales</taxon>
        <taxon>Paracoccaceae</taxon>
        <taxon>Pseudoprimorskyibacter</taxon>
    </lineage>
</organism>
<reference evidence="2" key="1">
    <citation type="submission" date="2018-03" db="EMBL/GenBank/DDBJ databases">
        <authorList>
            <person name="Rodrigo-Torres L."/>
            <person name="Arahal R. D."/>
            <person name="Lucena T."/>
        </authorList>
    </citation>
    <scope>NUCLEOTIDE SEQUENCE [LARGE SCALE GENOMIC DNA]</scope>
    <source>
        <strain evidence="2">CECT 8871</strain>
    </source>
</reference>
<dbReference type="OrthoDB" id="1491023at2"/>
<keyword evidence="2" id="KW-1185">Reference proteome</keyword>
<evidence type="ECO:0000313" key="1">
    <source>
        <dbReference type="EMBL" id="SPF81857.1"/>
    </source>
</evidence>
<evidence type="ECO:0000313" key="2">
    <source>
        <dbReference type="Proteomes" id="UP000244904"/>
    </source>
</evidence>